<dbReference type="SUPFAM" id="SSF47644">
    <property type="entry name" value="Methionine synthase domain"/>
    <property type="match status" value="1"/>
</dbReference>
<dbReference type="GO" id="GO:0050667">
    <property type="term" value="P:homocysteine metabolic process"/>
    <property type="evidence" value="ECO:0007669"/>
    <property type="project" value="TreeGrafter"/>
</dbReference>
<dbReference type="PROSITE" id="PS51337">
    <property type="entry name" value="B12_BINDING_NTER"/>
    <property type="match status" value="1"/>
</dbReference>
<dbReference type="InterPro" id="IPR036594">
    <property type="entry name" value="Meth_synthase_dom"/>
</dbReference>
<feature type="domain" description="Hcy-binding" evidence="18">
    <location>
        <begin position="1"/>
        <end position="305"/>
    </location>
</feature>
<feature type="domain" description="B12-binding N-terminal" evidence="22">
    <location>
        <begin position="623"/>
        <end position="716"/>
    </location>
</feature>
<dbReference type="SUPFAM" id="SSF82282">
    <property type="entry name" value="Homocysteine S-methyltransferase"/>
    <property type="match status" value="1"/>
</dbReference>
<evidence type="ECO:0000256" key="9">
    <source>
        <dbReference type="ARBA" id="ARBA00022679"/>
    </source>
</evidence>
<dbReference type="Pfam" id="PF00809">
    <property type="entry name" value="Pterin_bind"/>
    <property type="match status" value="1"/>
</dbReference>
<dbReference type="Gene3D" id="1.10.1240.10">
    <property type="entry name" value="Methionine synthase domain"/>
    <property type="match status" value="1"/>
</dbReference>
<dbReference type="InterPro" id="IPR011822">
    <property type="entry name" value="MetH"/>
</dbReference>
<evidence type="ECO:0000256" key="3">
    <source>
        <dbReference type="ARBA" id="ARBA00005178"/>
    </source>
</evidence>
<keyword evidence="7" id="KW-0028">Amino-acid biosynthesis</keyword>
<dbReference type="GO" id="GO:0008705">
    <property type="term" value="F:methionine synthase activity"/>
    <property type="evidence" value="ECO:0007669"/>
    <property type="project" value="UniProtKB-EC"/>
</dbReference>
<evidence type="ECO:0000256" key="17">
    <source>
        <dbReference type="SAM" id="MobiDB-lite"/>
    </source>
</evidence>
<evidence type="ECO:0000259" key="19">
    <source>
        <dbReference type="PROSITE" id="PS50972"/>
    </source>
</evidence>
<dbReference type="EC" id="2.1.1.13" evidence="5"/>
<evidence type="ECO:0000256" key="10">
    <source>
        <dbReference type="ARBA" id="ARBA00022691"/>
    </source>
</evidence>
<accession>A0A6J5ZFP6</accession>
<comment type="similarity">
    <text evidence="4">Belongs to the vitamin-B12 dependent methionine synthase family.</text>
</comment>
<keyword evidence="9" id="KW-0808">Transferase</keyword>
<dbReference type="GO" id="GO:0046653">
    <property type="term" value="P:tetrahydrofolate metabolic process"/>
    <property type="evidence" value="ECO:0007669"/>
    <property type="project" value="TreeGrafter"/>
</dbReference>
<dbReference type="PANTHER" id="PTHR45833">
    <property type="entry name" value="METHIONINE SYNTHASE"/>
    <property type="match status" value="1"/>
</dbReference>
<dbReference type="UniPathway" id="UPA00051">
    <property type="reaction ID" value="UER00081"/>
</dbReference>
<dbReference type="GO" id="GO:0008270">
    <property type="term" value="F:zinc ion binding"/>
    <property type="evidence" value="ECO:0007669"/>
    <property type="project" value="InterPro"/>
</dbReference>
<evidence type="ECO:0000256" key="13">
    <source>
        <dbReference type="ARBA" id="ARBA00022833"/>
    </source>
</evidence>
<keyword evidence="13" id="KW-0862">Zinc</keyword>
<evidence type="ECO:0000259" key="18">
    <source>
        <dbReference type="PROSITE" id="PS50970"/>
    </source>
</evidence>
<dbReference type="EMBL" id="CAESAO010000025">
    <property type="protein sequence ID" value="CAB4339519.1"/>
    <property type="molecule type" value="Genomic_DNA"/>
</dbReference>
<dbReference type="InterPro" id="IPR037010">
    <property type="entry name" value="VitB12-dep_Met_synth_activ_sf"/>
</dbReference>
<evidence type="ECO:0000259" key="20">
    <source>
        <dbReference type="PROSITE" id="PS50974"/>
    </source>
</evidence>
<dbReference type="SUPFAM" id="SSF56507">
    <property type="entry name" value="Methionine synthase activation domain-like"/>
    <property type="match status" value="1"/>
</dbReference>
<dbReference type="Gene3D" id="3.40.50.280">
    <property type="entry name" value="Cobalamin-binding domain"/>
    <property type="match status" value="1"/>
</dbReference>
<dbReference type="GO" id="GO:0032259">
    <property type="term" value="P:methylation"/>
    <property type="evidence" value="ECO:0007669"/>
    <property type="project" value="UniProtKB-KW"/>
</dbReference>
<evidence type="ECO:0000259" key="22">
    <source>
        <dbReference type="PROSITE" id="PS51337"/>
    </source>
</evidence>
<dbReference type="SUPFAM" id="SSF51717">
    <property type="entry name" value="Dihydropteroate synthetase-like"/>
    <property type="match status" value="1"/>
</dbReference>
<dbReference type="PROSITE" id="PS51332">
    <property type="entry name" value="B12_BINDING"/>
    <property type="match status" value="1"/>
</dbReference>
<dbReference type="InterPro" id="IPR004223">
    <property type="entry name" value="VitB12-dep_Met_synth_activ_dom"/>
</dbReference>
<sequence length="1187" mass="128695">MRDYLAAINERVVVFDGGMGATLEQFDLTSEDYGGLAGKCHEALILNRPDVIEGVHTSMVEAGAEVVETDTFQASRLKLEEWGLAEHTLEINRRAGEIARAAVGEDRFVAGSIGPTGQLPSSDDPTLGAISFRELVTIFEEQARGLLEGGVDLLLIETAQDILEVKAAVFGAREAFVTAGRSVPIQTSVSLLPNGGKMLLGTDIDAVLTTLEALKVDAIGLNCSTGPEDMRDAIRFLGEFSPVPIQCIPNAGLPLQGPDGETIFPETPEALATILGEFVERYGVGIVGGCCGTTPEHIAAIAERCGGRPVAPRPAPRPPRVSSMMTATALVQDPTPTIVGERVNSQGSRKAKEMLLADDYDGLVQIAEDQVEGGAHVLDLCVALTEREDEDEQMRQVAKRVSLTQPTPLQIDSTEPAVIAAALDQIPGRAIVNSINLEAGRDKLDTVVPMAVQHGAAVIALTIDEVGMAKTAERKVEIALRLKQLCCDEHGLDPELLIFDALTFTLTTGDEEWRPSAVETIEGIRRIKAEIPGVKTSLGVSNVSFGVSPSARAVLNSVFLHHCVDAGLDLAMVNPNHITPYGEISDEERALADDLVFNRREDALELFINHFESRSGEDAEAEKANPTEGMEPEEALHFHILRRRKEGVEDWIDASVEKIGAVPTLNEVLLPAMKEVGDKFGAGELILPFVLQSAEVMKRAVARLENFLDRIEGYTKGTVVLATVFGDVHDIGKSLVNTILTNNGYTVIDLGKQVPIQTILEAAKEHDATAIGLSALLVSTSKQMPLCIQELQSQGLDYPVLIGGAAINKDFGLRTLYPGGRASDEIYEPGVFFCKDAFEGLAKMDALVEPEQREVLVAELRADALALREKGPEPEALPTDDDSVRSAAAIDVPVPTPPWWGVQEVPIDMDALYHHLDTHVLFKLHWGGRGVKGDAWTELLDNDFRPRLERMWAEQDYLRPRALLGYFPCYSEGNEIVVLDPDDRETVLTRFVCPRQPGHDRICVADFYRPKDSGELDVVALQAVTSGSEVTELMAKLEADGEYAEQLFVHGLGVQTAEGLAELVHGQVRRDLGIGETQGRRYSWGYPAVPEQSEHEKLDQLLDLSQIGMTLTDGFAPEPEQSTLAIVAHHPDATYFGMKSGKLPTNDRQRADDVIAGSDRDPTRLGEIPDEDPPQGSEDVDETALAG</sequence>
<dbReference type="Gene3D" id="3.10.196.10">
    <property type="entry name" value="Vitamin B12-dependent methionine synthase, activation domain"/>
    <property type="match status" value="1"/>
</dbReference>
<evidence type="ECO:0000256" key="2">
    <source>
        <dbReference type="ARBA" id="ARBA00001956"/>
    </source>
</evidence>
<keyword evidence="6" id="KW-0489">Methyltransferase</keyword>
<dbReference type="PROSITE" id="PS50972">
    <property type="entry name" value="PTERIN_BINDING"/>
    <property type="match status" value="1"/>
</dbReference>
<dbReference type="InterPro" id="IPR050554">
    <property type="entry name" value="Met_Synthase/Corrinoid"/>
</dbReference>
<dbReference type="GO" id="GO:0031419">
    <property type="term" value="F:cobalamin binding"/>
    <property type="evidence" value="ECO:0007669"/>
    <property type="project" value="UniProtKB-KW"/>
</dbReference>
<evidence type="ECO:0000256" key="16">
    <source>
        <dbReference type="ARBA" id="ARBA00031040"/>
    </source>
</evidence>
<dbReference type="InterPro" id="IPR036589">
    <property type="entry name" value="HCY_dom_sf"/>
</dbReference>
<feature type="region of interest" description="Disordered" evidence="17">
    <location>
        <begin position="1137"/>
        <end position="1187"/>
    </location>
</feature>
<evidence type="ECO:0000256" key="1">
    <source>
        <dbReference type="ARBA" id="ARBA00001947"/>
    </source>
</evidence>
<evidence type="ECO:0000259" key="21">
    <source>
        <dbReference type="PROSITE" id="PS51332"/>
    </source>
</evidence>
<gene>
    <name evidence="23" type="ORF">UFOPK3522_00463</name>
</gene>
<evidence type="ECO:0000256" key="11">
    <source>
        <dbReference type="ARBA" id="ARBA00022723"/>
    </source>
</evidence>
<evidence type="ECO:0000256" key="4">
    <source>
        <dbReference type="ARBA" id="ARBA00010398"/>
    </source>
</evidence>
<dbReference type="Pfam" id="PF02965">
    <property type="entry name" value="Met_synt_B12"/>
    <property type="match status" value="1"/>
</dbReference>
<keyword evidence="8" id="KW-0846">Cobalamin</keyword>
<dbReference type="PROSITE" id="PS50974">
    <property type="entry name" value="ADOMET_ACTIVATION"/>
    <property type="match status" value="1"/>
</dbReference>
<keyword evidence="15" id="KW-0170">Cobalt</keyword>
<dbReference type="InterPro" id="IPR011005">
    <property type="entry name" value="Dihydropteroate_synth-like_sf"/>
</dbReference>
<evidence type="ECO:0000256" key="7">
    <source>
        <dbReference type="ARBA" id="ARBA00022605"/>
    </source>
</evidence>
<dbReference type="InterPro" id="IPR036724">
    <property type="entry name" value="Cobalamin-bd_sf"/>
</dbReference>
<proteinExistence type="inferred from homology"/>
<reference evidence="23" key="1">
    <citation type="submission" date="2020-05" db="EMBL/GenBank/DDBJ databases">
        <authorList>
            <person name="Chiriac C."/>
            <person name="Salcher M."/>
            <person name="Ghai R."/>
            <person name="Kavagutti S V."/>
        </authorList>
    </citation>
    <scope>NUCLEOTIDE SEQUENCE</scope>
</reference>
<name>A0A6J5ZFP6_9ZZZZ</name>
<dbReference type="FunFam" id="3.20.20.20:FF:000007">
    <property type="entry name" value="Methionine synthase"/>
    <property type="match status" value="1"/>
</dbReference>
<evidence type="ECO:0000256" key="6">
    <source>
        <dbReference type="ARBA" id="ARBA00022603"/>
    </source>
</evidence>
<dbReference type="PANTHER" id="PTHR45833:SF1">
    <property type="entry name" value="METHIONINE SYNTHASE"/>
    <property type="match status" value="1"/>
</dbReference>
<comment type="cofactor">
    <cofactor evidence="2">
        <name>methylcob(III)alamin</name>
        <dbReference type="ChEBI" id="CHEBI:28115"/>
    </cofactor>
</comment>
<feature type="domain" description="AdoMet activation" evidence="20">
    <location>
        <begin position="868"/>
        <end position="1173"/>
    </location>
</feature>
<organism evidence="23">
    <name type="scientific">freshwater metagenome</name>
    <dbReference type="NCBI Taxonomy" id="449393"/>
    <lineage>
        <taxon>unclassified sequences</taxon>
        <taxon>metagenomes</taxon>
        <taxon>ecological metagenomes</taxon>
    </lineage>
</organism>
<dbReference type="Gene3D" id="3.20.20.330">
    <property type="entry name" value="Homocysteine-binding-like domain"/>
    <property type="match status" value="1"/>
</dbReference>
<evidence type="ECO:0000256" key="8">
    <source>
        <dbReference type="ARBA" id="ARBA00022628"/>
    </source>
</evidence>
<feature type="domain" description="B12-binding" evidence="21">
    <location>
        <begin position="716"/>
        <end position="858"/>
    </location>
</feature>
<evidence type="ECO:0000256" key="15">
    <source>
        <dbReference type="ARBA" id="ARBA00023285"/>
    </source>
</evidence>
<keyword evidence="14" id="KW-0486">Methionine biosynthesis</keyword>
<dbReference type="InterPro" id="IPR003726">
    <property type="entry name" value="HCY_dom"/>
</dbReference>
<dbReference type="Pfam" id="PF02607">
    <property type="entry name" value="B12-binding_2"/>
    <property type="match status" value="1"/>
</dbReference>
<evidence type="ECO:0000256" key="14">
    <source>
        <dbReference type="ARBA" id="ARBA00023167"/>
    </source>
</evidence>
<dbReference type="GO" id="GO:0005829">
    <property type="term" value="C:cytosol"/>
    <property type="evidence" value="ECO:0007669"/>
    <property type="project" value="TreeGrafter"/>
</dbReference>
<protein>
    <recommendedName>
        <fullName evidence="5">methionine synthase</fullName>
        <ecNumber evidence="5">2.1.1.13</ecNumber>
    </recommendedName>
    <alternativeName>
        <fullName evidence="16">5-methyltetrahydrofolate--homocysteine methyltransferase</fullName>
    </alternativeName>
</protein>
<dbReference type="PIRSF" id="PIRSF000381">
    <property type="entry name" value="MetH"/>
    <property type="match status" value="1"/>
</dbReference>
<keyword evidence="11" id="KW-0479">Metal-binding</keyword>
<keyword evidence="10" id="KW-0949">S-adenosyl-L-methionine</keyword>
<dbReference type="InterPro" id="IPR003759">
    <property type="entry name" value="Cbl-bd_cap"/>
</dbReference>
<feature type="compositionally biased region" description="Basic and acidic residues" evidence="17">
    <location>
        <begin position="1145"/>
        <end position="1164"/>
    </location>
</feature>
<evidence type="ECO:0000256" key="12">
    <source>
        <dbReference type="ARBA" id="ARBA00022737"/>
    </source>
</evidence>
<dbReference type="FunFam" id="3.20.20.330:FF:000001">
    <property type="entry name" value="Methionine synthase"/>
    <property type="match status" value="1"/>
</dbReference>
<dbReference type="PROSITE" id="PS50970">
    <property type="entry name" value="HCY"/>
    <property type="match status" value="1"/>
</dbReference>
<dbReference type="InterPro" id="IPR006158">
    <property type="entry name" value="Cobalamin-bd"/>
</dbReference>
<feature type="compositionally biased region" description="Acidic residues" evidence="17">
    <location>
        <begin position="1168"/>
        <end position="1187"/>
    </location>
</feature>
<dbReference type="InterPro" id="IPR000489">
    <property type="entry name" value="Pterin-binding_dom"/>
</dbReference>
<comment type="pathway">
    <text evidence="3">Amino-acid biosynthesis; L-methionine biosynthesis via de novo pathway; L-methionine from L-homocysteine (MetH route): step 1/1.</text>
</comment>
<dbReference type="Pfam" id="PF02574">
    <property type="entry name" value="S-methyl_trans"/>
    <property type="match status" value="1"/>
</dbReference>
<dbReference type="AlphaFoldDB" id="A0A6J5ZFP6"/>
<dbReference type="Pfam" id="PF02310">
    <property type="entry name" value="B12-binding"/>
    <property type="match status" value="1"/>
</dbReference>
<dbReference type="Gene3D" id="3.20.20.20">
    <property type="entry name" value="Dihydropteroate synthase-like"/>
    <property type="match status" value="1"/>
</dbReference>
<dbReference type="SMART" id="SM01018">
    <property type="entry name" value="B12-binding_2"/>
    <property type="match status" value="1"/>
</dbReference>
<keyword evidence="12" id="KW-0677">Repeat</keyword>
<comment type="cofactor">
    <cofactor evidence="1">
        <name>Zn(2+)</name>
        <dbReference type="ChEBI" id="CHEBI:29105"/>
    </cofactor>
</comment>
<feature type="domain" description="Pterin-binding" evidence="19">
    <location>
        <begin position="336"/>
        <end position="592"/>
    </location>
</feature>
<evidence type="ECO:0000313" key="23">
    <source>
        <dbReference type="EMBL" id="CAB4339519.1"/>
    </source>
</evidence>
<evidence type="ECO:0000256" key="5">
    <source>
        <dbReference type="ARBA" id="ARBA00012032"/>
    </source>
</evidence>
<dbReference type="SUPFAM" id="SSF52242">
    <property type="entry name" value="Cobalamin (vitamin B12)-binding domain"/>
    <property type="match status" value="1"/>
</dbReference>